<dbReference type="Proteomes" id="UP000019335">
    <property type="component" value="Unassembled WGS sequence"/>
</dbReference>
<accession>W7TIR8</accession>
<sequence length="68" mass="7657">MPGRTCVDPSAAVVPQNVLYICVEETIMVDSLRLLQDFVKLMVTSQLFITRVFAGKCKLRNLSEIKNI</sequence>
<reference evidence="1 2" key="1">
    <citation type="journal article" date="2014" name="Mol. Plant">
        <title>Chromosome Scale Genome Assembly and Transcriptome Profiling of Nannochloropsis gaditana in Nitrogen Depletion.</title>
        <authorList>
            <person name="Corteggiani Carpinelli E."/>
            <person name="Telatin A."/>
            <person name="Vitulo N."/>
            <person name="Forcato C."/>
            <person name="D'Angelo M."/>
            <person name="Schiavon R."/>
            <person name="Vezzi A."/>
            <person name="Giacometti G.M."/>
            <person name="Morosinotto T."/>
            <person name="Valle G."/>
        </authorList>
    </citation>
    <scope>NUCLEOTIDE SEQUENCE [LARGE SCALE GENOMIC DNA]</scope>
    <source>
        <strain evidence="1 2">B-31</strain>
    </source>
</reference>
<name>W7TIR8_9STRA</name>
<proteinExistence type="predicted"/>
<evidence type="ECO:0000313" key="1">
    <source>
        <dbReference type="EMBL" id="EWM20176.1"/>
    </source>
</evidence>
<evidence type="ECO:0000313" key="2">
    <source>
        <dbReference type="Proteomes" id="UP000019335"/>
    </source>
</evidence>
<dbReference type="EMBL" id="AZIL01003287">
    <property type="protein sequence ID" value="EWM20176.1"/>
    <property type="molecule type" value="Genomic_DNA"/>
</dbReference>
<dbReference type="AlphaFoldDB" id="W7TIR8"/>
<keyword evidence="2" id="KW-1185">Reference proteome</keyword>
<protein>
    <submittedName>
        <fullName evidence="1">Uncharacterized protein</fullName>
    </submittedName>
</protein>
<comment type="caution">
    <text evidence="1">The sequence shown here is derived from an EMBL/GenBank/DDBJ whole genome shotgun (WGS) entry which is preliminary data.</text>
</comment>
<gene>
    <name evidence="1" type="ORF">Naga_101236g2</name>
</gene>
<organism evidence="1 2">
    <name type="scientific">Nannochloropsis gaditana</name>
    <dbReference type="NCBI Taxonomy" id="72520"/>
    <lineage>
        <taxon>Eukaryota</taxon>
        <taxon>Sar</taxon>
        <taxon>Stramenopiles</taxon>
        <taxon>Ochrophyta</taxon>
        <taxon>Eustigmatophyceae</taxon>
        <taxon>Eustigmatales</taxon>
        <taxon>Monodopsidaceae</taxon>
        <taxon>Nannochloropsis</taxon>
    </lineage>
</organism>